<reference evidence="4 5" key="1">
    <citation type="submission" date="2018-07" db="EMBL/GenBank/DDBJ databases">
        <title>Dyella tabacisoli L4-6T, whole genome shotgun sequence.</title>
        <authorList>
            <person name="Zhou X.-K."/>
            <person name="Li W.-J."/>
            <person name="Duan Y.-Q."/>
        </authorList>
    </citation>
    <scope>NUCLEOTIDE SEQUENCE [LARGE SCALE GENOMIC DNA]</scope>
    <source>
        <strain evidence="4 5">L4-6</strain>
    </source>
</reference>
<keyword evidence="5" id="KW-1185">Reference proteome</keyword>
<feature type="domain" description="T6SS Phospholipase effector Tle1-like catalytic" evidence="2">
    <location>
        <begin position="68"/>
        <end position="295"/>
    </location>
</feature>
<dbReference type="Pfam" id="PF20410">
    <property type="entry name" value="X-Tfes_XVIPCD"/>
    <property type="match status" value="1"/>
</dbReference>
<feature type="compositionally biased region" description="Basic and acidic residues" evidence="1">
    <location>
        <begin position="1"/>
        <end position="14"/>
    </location>
</feature>
<dbReference type="EMBL" id="QQAH01000006">
    <property type="protein sequence ID" value="RDD82298.1"/>
    <property type="molecule type" value="Genomic_DNA"/>
</dbReference>
<feature type="region of interest" description="Disordered" evidence="1">
    <location>
        <begin position="496"/>
        <end position="530"/>
    </location>
</feature>
<dbReference type="Proteomes" id="UP000253782">
    <property type="component" value="Unassembled WGS sequence"/>
</dbReference>
<dbReference type="PANTHER" id="PTHR33840:SF1">
    <property type="entry name" value="TLE1 PHOSPHOLIPASE DOMAIN-CONTAINING PROTEIN"/>
    <property type="match status" value="1"/>
</dbReference>
<evidence type="ECO:0000313" key="4">
    <source>
        <dbReference type="EMBL" id="RDD82298.1"/>
    </source>
</evidence>
<feature type="compositionally biased region" description="Polar residues" evidence="1">
    <location>
        <begin position="496"/>
        <end position="507"/>
    </location>
</feature>
<feature type="region of interest" description="Disordered" evidence="1">
    <location>
        <begin position="1"/>
        <end position="21"/>
    </location>
</feature>
<dbReference type="InterPro" id="IPR018712">
    <property type="entry name" value="Tle1-like_cat"/>
</dbReference>
<accession>A0A369URD5</accession>
<dbReference type="InterPro" id="IPR046519">
    <property type="entry name" value="X-Tfes_XVIPCD"/>
</dbReference>
<dbReference type="PANTHER" id="PTHR33840">
    <property type="match status" value="1"/>
</dbReference>
<dbReference type="Pfam" id="PF09994">
    <property type="entry name" value="T6SS_Tle1-like_cat"/>
    <property type="match status" value="1"/>
</dbReference>
<feature type="domain" description="X-Tfes XVIPCD" evidence="3">
    <location>
        <begin position="403"/>
        <end position="503"/>
    </location>
</feature>
<gene>
    <name evidence="4" type="ORF">DVJ77_07725</name>
</gene>
<evidence type="ECO:0000256" key="1">
    <source>
        <dbReference type="SAM" id="MobiDB-lite"/>
    </source>
</evidence>
<evidence type="ECO:0000259" key="2">
    <source>
        <dbReference type="Pfam" id="PF09994"/>
    </source>
</evidence>
<dbReference type="OrthoDB" id="5952792at2"/>
<sequence>MSGKDSKETHKLGEDGVLQDGVPHYVASPEKLQTYQDASQALSHFQVPVLFDDTRLGANNRPCDRLYVAAFDGTSNDKDKDPLHATNVAKIADQIAASTGNNGHIQVGYFAGPGTQDNGATRLFDSARGHTYDKRLEQMYKQFTDQAWEWKRDNPDAEIRVACIGFSRGAEQAAGFARLVHERGIQDPTGARYTFGFDGLITDAKYNNPALVEPKQVAQVEGLFDAVGTGTPYKRDRRPPPSVISGIHIIAADERRGTFPSDRIIRPGLSPDGRFLGLTVAGAHSDIGGSYHRDGLAARSHNLMTDYLNGLSNRPFLAKSVEPDNPSLNVIHRSEESALFKLLSKVDRSKPEGQHDLLVPKSQAKDIDRPMLAEPRDDELNRQFRRQAVGIQPVPPATTLLSHSEHPDHALYQQARAAVHRLDTQLGHKPDERSDRLAASLTVSAQKKGLTQIDHVVLSDNNRPGSYAFAVQGELNSALNKLAKVNTDQAVKTTIEQSSRAWQRQANEAQAGQPVQAQQEQAPTRAPQQR</sequence>
<evidence type="ECO:0000259" key="3">
    <source>
        <dbReference type="Pfam" id="PF20410"/>
    </source>
</evidence>
<dbReference type="AlphaFoldDB" id="A0A369URD5"/>
<evidence type="ECO:0000313" key="5">
    <source>
        <dbReference type="Proteomes" id="UP000253782"/>
    </source>
</evidence>
<name>A0A369URD5_9GAMM</name>
<dbReference type="RefSeq" id="WP_114844918.1">
    <property type="nucleotide sequence ID" value="NZ_JBHSPE010000008.1"/>
</dbReference>
<protein>
    <submittedName>
        <fullName evidence="4">DUF2235 domain-containing protein</fullName>
    </submittedName>
</protein>
<proteinExistence type="predicted"/>
<organism evidence="4 5">
    <name type="scientific">Dyella tabacisoli</name>
    <dbReference type="NCBI Taxonomy" id="2282381"/>
    <lineage>
        <taxon>Bacteria</taxon>
        <taxon>Pseudomonadati</taxon>
        <taxon>Pseudomonadota</taxon>
        <taxon>Gammaproteobacteria</taxon>
        <taxon>Lysobacterales</taxon>
        <taxon>Rhodanobacteraceae</taxon>
        <taxon>Dyella</taxon>
    </lineage>
</organism>
<feature type="compositionally biased region" description="Low complexity" evidence="1">
    <location>
        <begin position="508"/>
        <end position="523"/>
    </location>
</feature>
<comment type="caution">
    <text evidence="4">The sequence shown here is derived from an EMBL/GenBank/DDBJ whole genome shotgun (WGS) entry which is preliminary data.</text>
</comment>